<dbReference type="PANTHER" id="PTHR28139">
    <property type="entry name" value="UPF0768 PROTEIN YBL029C-A"/>
    <property type="match status" value="1"/>
</dbReference>
<organism evidence="1 2">
    <name type="scientific">Morchella conica CCBAS932</name>
    <dbReference type="NCBI Taxonomy" id="1392247"/>
    <lineage>
        <taxon>Eukaryota</taxon>
        <taxon>Fungi</taxon>
        <taxon>Dikarya</taxon>
        <taxon>Ascomycota</taxon>
        <taxon>Pezizomycotina</taxon>
        <taxon>Pezizomycetes</taxon>
        <taxon>Pezizales</taxon>
        <taxon>Morchellaceae</taxon>
        <taxon>Morchella</taxon>
    </lineage>
</organism>
<evidence type="ECO:0000313" key="1">
    <source>
        <dbReference type="EMBL" id="RPB14183.1"/>
    </source>
</evidence>
<protein>
    <submittedName>
        <fullName evidence="1">Uncharacterized protein</fullName>
    </submittedName>
</protein>
<sequence length="89" mass="10370">MFFFFVCGTQDFSSSLKGYEHIRARCPRCHNPSVVAIKKRDFFTFCFIPVVPIGWGEELRCGICPYRQTTNKEQLMQMQHQEGPPPPQQ</sequence>
<dbReference type="Proteomes" id="UP000277580">
    <property type="component" value="Unassembled WGS sequence"/>
</dbReference>
<name>A0A3N4KUC9_9PEZI</name>
<evidence type="ECO:0000313" key="2">
    <source>
        <dbReference type="Proteomes" id="UP000277580"/>
    </source>
</evidence>
<dbReference type="OrthoDB" id="5545479at2759"/>
<reference evidence="1 2" key="1">
    <citation type="journal article" date="2018" name="Nat. Ecol. Evol.">
        <title>Pezizomycetes genomes reveal the molecular basis of ectomycorrhizal truffle lifestyle.</title>
        <authorList>
            <person name="Murat C."/>
            <person name="Payen T."/>
            <person name="Noel B."/>
            <person name="Kuo A."/>
            <person name="Morin E."/>
            <person name="Chen J."/>
            <person name="Kohler A."/>
            <person name="Krizsan K."/>
            <person name="Balestrini R."/>
            <person name="Da Silva C."/>
            <person name="Montanini B."/>
            <person name="Hainaut M."/>
            <person name="Levati E."/>
            <person name="Barry K.W."/>
            <person name="Belfiori B."/>
            <person name="Cichocki N."/>
            <person name="Clum A."/>
            <person name="Dockter R.B."/>
            <person name="Fauchery L."/>
            <person name="Guy J."/>
            <person name="Iotti M."/>
            <person name="Le Tacon F."/>
            <person name="Lindquist E.A."/>
            <person name="Lipzen A."/>
            <person name="Malagnac F."/>
            <person name="Mello A."/>
            <person name="Molinier V."/>
            <person name="Miyauchi S."/>
            <person name="Poulain J."/>
            <person name="Riccioni C."/>
            <person name="Rubini A."/>
            <person name="Sitrit Y."/>
            <person name="Splivallo R."/>
            <person name="Traeger S."/>
            <person name="Wang M."/>
            <person name="Zifcakova L."/>
            <person name="Wipf D."/>
            <person name="Zambonelli A."/>
            <person name="Paolocci F."/>
            <person name="Nowrousian M."/>
            <person name="Ottonello S."/>
            <person name="Baldrian P."/>
            <person name="Spatafora J.W."/>
            <person name="Henrissat B."/>
            <person name="Nagy L.G."/>
            <person name="Aury J.M."/>
            <person name="Wincker P."/>
            <person name="Grigoriev I.V."/>
            <person name="Bonfante P."/>
            <person name="Martin F.M."/>
        </authorList>
    </citation>
    <scope>NUCLEOTIDE SEQUENCE [LARGE SCALE GENOMIC DNA]</scope>
    <source>
        <strain evidence="1 2">CCBAS932</strain>
    </source>
</reference>
<dbReference type="FunCoup" id="A0A3N4KUC9">
    <property type="interactions" value="31"/>
</dbReference>
<proteinExistence type="predicted"/>
<dbReference type="STRING" id="1392247.A0A3N4KUC9"/>
<gene>
    <name evidence="1" type="ORF">P167DRAFT_475632</name>
</gene>
<feature type="non-terminal residue" evidence="1">
    <location>
        <position position="89"/>
    </location>
</feature>
<keyword evidence="2" id="KW-1185">Reference proteome</keyword>
<dbReference type="InParanoid" id="A0A3N4KUC9"/>
<accession>A0A3N4KUC9</accession>
<dbReference type="AlphaFoldDB" id="A0A3N4KUC9"/>
<dbReference type="PANTHER" id="PTHR28139:SF1">
    <property type="entry name" value="UPF0768 PROTEIN YBL029C-A"/>
    <property type="match status" value="1"/>
</dbReference>
<dbReference type="EMBL" id="ML119119">
    <property type="protein sequence ID" value="RPB14183.1"/>
    <property type="molecule type" value="Genomic_DNA"/>
</dbReference>